<dbReference type="GO" id="GO:0016301">
    <property type="term" value="F:kinase activity"/>
    <property type="evidence" value="ECO:0007669"/>
    <property type="project" value="UniProtKB-KW"/>
</dbReference>
<sequence length="594" mass="68628">MYMVGTIFGLVVTGIIILIKDNETESTWWLAGFLLLCGLGAFSSITTNLFINKVDSKTMDLVYYISAWLSVSAHYLAPVCILIYSMIYSNLKSNKIVYMLLFIPEILCYILLPIKNNDLKTTTEFLNYMRILCIVELPYLFSSIALLIYSFVKEKSYLIKKYKLVNIVVIVPGLVYIILFNFILRAIGMENSWKAFSILIPIHFLIFIYFANKFAVFGVTMKFDKYNFAFENIIDYITDSIIIIDEKLIVKEVNNIFYKKFQLNKEKEYQEYKNLIRESSLRNYEELLTNLIDKAHMTRTNQSMQIEVVAEEVAYFEVQVNCVIVKGDYFGTIVFFKDITAQKKNMELMIEKERLMSLSQLIGGVAHNLKTPIMSVAGGLSIIKKDTNKLYPYFNDDNNDDIEKLMVEINSWHERGQAYLRYMTDIINAIKSQLKDFDQNKKENFLIKDVIKDIVLLMSYELKKNKCKLIQEINIDDSIEIAGDINSLIQVLNNLISNAISAVKYNTNITLSVYKESKNIVFAVTNEGNIIPEHVQKKIFTEMITTKGKDGTGLGLYIAKSIIKSRFKGDIYFNSDNEMTTFFIKIPTKEQKNE</sequence>
<feature type="transmembrane region" description="Helical" evidence="6">
    <location>
        <begin position="193"/>
        <end position="212"/>
    </location>
</feature>
<evidence type="ECO:0000259" key="7">
    <source>
        <dbReference type="PROSITE" id="PS50109"/>
    </source>
</evidence>
<keyword evidence="1" id="KW-0808">Transferase</keyword>
<feature type="transmembrane region" description="Helical" evidence="6">
    <location>
        <begin position="126"/>
        <end position="152"/>
    </location>
</feature>
<evidence type="ECO:0000256" key="6">
    <source>
        <dbReference type="SAM" id="Phobius"/>
    </source>
</evidence>
<protein>
    <submittedName>
        <fullName evidence="8">Signal transduction histidine kinase</fullName>
    </submittedName>
</protein>
<dbReference type="eggNOG" id="COG4191">
    <property type="taxonomic scope" value="Bacteria"/>
</dbReference>
<accession>U5MNM7</accession>
<feature type="transmembrane region" description="Helical" evidence="6">
    <location>
        <begin position="164"/>
        <end position="187"/>
    </location>
</feature>
<keyword evidence="6" id="KW-0812">Transmembrane</keyword>
<dbReference type="Proteomes" id="UP000017118">
    <property type="component" value="Chromosome"/>
</dbReference>
<dbReference type="AlphaFoldDB" id="U5MNM7"/>
<feature type="transmembrane region" description="Helical" evidence="6">
    <location>
        <begin position="6"/>
        <end position="21"/>
    </location>
</feature>
<keyword evidence="2" id="KW-0547">Nucleotide-binding</keyword>
<feature type="transmembrane region" description="Helical" evidence="6">
    <location>
        <begin position="28"/>
        <end position="51"/>
    </location>
</feature>
<dbReference type="PANTHER" id="PTHR43065:SF46">
    <property type="entry name" value="C4-DICARBOXYLATE TRANSPORT SENSOR PROTEIN DCTB"/>
    <property type="match status" value="1"/>
</dbReference>
<proteinExistence type="predicted"/>
<dbReference type="CDD" id="cd00075">
    <property type="entry name" value="HATPase"/>
    <property type="match status" value="1"/>
</dbReference>
<evidence type="ECO:0000256" key="5">
    <source>
        <dbReference type="ARBA" id="ARBA00023012"/>
    </source>
</evidence>
<evidence type="ECO:0000256" key="1">
    <source>
        <dbReference type="ARBA" id="ARBA00022679"/>
    </source>
</evidence>
<gene>
    <name evidence="8" type="ORF">CLSA_c11170</name>
</gene>
<keyword evidence="6" id="KW-1133">Transmembrane helix</keyword>
<dbReference type="GO" id="GO:0005524">
    <property type="term" value="F:ATP binding"/>
    <property type="evidence" value="ECO:0007669"/>
    <property type="project" value="UniProtKB-KW"/>
</dbReference>
<dbReference type="InterPro" id="IPR036890">
    <property type="entry name" value="HATPase_C_sf"/>
</dbReference>
<name>U5MNM7_CLOSA</name>
<organism evidence="8 9">
    <name type="scientific">Clostridium saccharobutylicum DSM 13864</name>
    <dbReference type="NCBI Taxonomy" id="1345695"/>
    <lineage>
        <taxon>Bacteria</taxon>
        <taxon>Bacillati</taxon>
        <taxon>Bacillota</taxon>
        <taxon>Clostridia</taxon>
        <taxon>Eubacteriales</taxon>
        <taxon>Clostridiaceae</taxon>
        <taxon>Clostridium</taxon>
    </lineage>
</organism>
<keyword evidence="4" id="KW-0067">ATP-binding</keyword>
<evidence type="ECO:0000256" key="4">
    <source>
        <dbReference type="ARBA" id="ARBA00022840"/>
    </source>
</evidence>
<dbReference type="EMBL" id="CP006721">
    <property type="protein sequence ID" value="AGX42123.1"/>
    <property type="molecule type" value="Genomic_DNA"/>
</dbReference>
<evidence type="ECO:0000313" key="9">
    <source>
        <dbReference type="Proteomes" id="UP000017118"/>
    </source>
</evidence>
<feature type="transmembrane region" description="Helical" evidence="6">
    <location>
        <begin position="63"/>
        <end position="84"/>
    </location>
</feature>
<dbReference type="OrthoDB" id="1650586at2"/>
<feature type="domain" description="Histidine kinase" evidence="7">
    <location>
        <begin position="364"/>
        <end position="590"/>
    </location>
</feature>
<dbReference type="SUPFAM" id="SSF55874">
    <property type="entry name" value="ATPase domain of HSP90 chaperone/DNA topoisomerase II/histidine kinase"/>
    <property type="match status" value="1"/>
</dbReference>
<evidence type="ECO:0000313" key="8">
    <source>
        <dbReference type="EMBL" id="AGX42123.1"/>
    </source>
</evidence>
<dbReference type="RefSeq" id="WP_022744405.1">
    <property type="nucleotide sequence ID" value="NC_022571.1"/>
</dbReference>
<evidence type="ECO:0000256" key="2">
    <source>
        <dbReference type="ARBA" id="ARBA00022741"/>
    </source>
</evidence>
<dbReference type="GeneID" id="55473635"/>
<dbReference type="Gene3D" id="1.10.287.130">
    <property type="match status" value="1"/>
</dbReference>
<dbReference type="GO" id="GO:0000160">
    <property type="term" value="P:phosphorelay signal transduction system"/>
    <property type="evidence" value="ECO:0007669"/>
    <property type="project" value="UniProtKB-KW"/>
</dbReference>
<dbReference type="Pfam" id="PF02518">
    <property type="entry name" value="HATPase_c"/>
    <property type="match status" value="1"/>
</dbReference>
<dbReference type="InterPro" id="IPR003594">
    <property type="entry name" value="HATPase_dom"/>
</dbReference>
<dbReference type="Gene3D" id="3.30.565.10">
    <property type="entry name" value="Histidine kinase-like ATPase, C-terminal domain"/>
    <property type="match status" value="1"/>
</dbReference>
<keyword evidence="5" id="KW-0902">Two-component regulatory system</keyword>
<dbReference type="InterPro" id="IPR005467">
    <property type="entry name" value="His_kinase_dom"/>
</dbReference>
<dbReference type="PANTHER" id="PTHR43065">
    <property type="entry name" value="SENSOR HISTIDINE KINASE"/>
    <property type="match status" value="1"/>
</dbReference>
<dbReference type="Gene3D" id="3.30.450.20">
    <property type="entry name" value="PAS domain"/>
    <property type="match status" value="1"/>
</dbReference>
<reference evidence="8 9" key="1">
    <citation type="journal article" date="2013" name="Genome Announc.">
        <title>Complete Genome Sequence of the Solvent Producer Clostridium saccharobutylicum NCP262 (DSM 13864).</title>
        <authorList>
            <person name="Poehlein A."/>
            <person name="Hartwich K."/>
            <person name="Krabben P."/>
            <person name="Ehrenreich A."/>
            <person name="Liebl W."/>
            <person name="Durre P."/>
            <person name="Gottschalk G."/>
            <person name="Daniel R."/>
        </authorList>
    </citation>
    <scope>NUCLEOTIDE SEQUENCE [LARGE SCALE GENOMIC DNA]</scope>
    <source>
        <strain evidence="8">DSM 13864</strain>
    </source>
</reference>
<keyword evidence="9" id="KW-1185">Reference proteome</keyword>
<keyword evidence="6" id="KW-0472">Membrane</keyword>
<dbReference type="KEGG" id="csb:CLSA_c11170"/>
<dbReference type="PATRIC" id="fig|1345695.10.peg.3345"/>
<keyword evidence="3 8" id="KW-0418">Kinase</keyword>
<dbReference type="PROSITE" id="PS50109">
    <property type="entry name" value="HIS_KIN"/>
    <property type="match status" value="1"/>
</dbReference>
<feature type="transmembrane region" description="Helical" evidence="6">
    <location>
        <begin position="96"/>
        <end position="114"/>
    </location>
</feature>
<dbReference type="SMART" id="SM00387">
    <property type="entry name" value="HATPase_c"/>
    <property type="match status" value="1"/>
</dbReference>
<evidence type="ECO:0000256" key="3">
    <source>
        <dbReference type="ARBA" id="ARBA00022777"/>
    </source>
</evidence>
<dbReference type="HOGENOM" id="CLU_030863_0_0_9"/>